<comment type="caution">
    <text evidence="3">The sequence shown here is derived from an EMBL/GenBank/DDBJ whole genome shotgun (WGS) entry which is preliminary data.</text>
</comment>
<evidence type="ECO:0000313" key="3">
    <source>
        <dbReference type="EMBL" id="GMR61020.1"/>
    </source>
</evidence>
<feature type="compositionally biased region" description="Polar residues" evidence="1">
    <location>
        <begin position="344"/>
        <end position="358"/>
    </location>
</feature>
<feature type="region of interest" description="Disordered" evidence="1">
    <location>
        <begin position="344"/>
        <end position="371"/>
    </location>
</feature>
<evidence type="ECO:0000256" key="1">
    <source>
        <dbReference type="SAM" id="MobiDB-lite"/>
    </source>
</evidence>
<dbReference type="EMBL" id="BTRK01000006">
    <property type="protein sequence ID" value="GMR61020.1"/>
    <property type="molecule type" value="Genomic_DNA"/>
</dbReference>
<gene>
    <name evidence="3" type="ORF">PMAYCL1PPCAC_31215</name>
</gene>
<dbReference type="SUPFAM" id="SSF81606">
    <property type="entry name" value="PP2C-like"/>
    <property type="match status" value="1"/>
</dbReference>
<feature type="domain" description="PPM-type phosphatase" evidence="2">
    <location>
        <begin position="17"/>
        <end position="334"/>
    </location>
</feature>
<dbReference type="Proteomes" id="UP001328107">
    <property type="component" value="Unassembled WGS sequence"/>
</dbReference>
<feature type="non-terminal residue" evidence="3">
    <location>
        <position position="1"/>
    </location>
</feature>
<dbReference type="InterPro" id="IPR001932">
    <property type="entry name" value="PPM-type_phosphatase-like_dom"/>
</dbReference>
<evidence type="ECO:0000313" key="4">
    <source>
        <dbReference type="Proteomes" id="UP001328107"/>
    </source>
</evidence>
<dbReference type="SMART" id="SM00332">
    <property type="entry name" value="PP2Cc"/>
    <property type="match status" value="1"/>
</dbReference>
<proteinExistence type="predicted"/>
<dbReference type="CDD" id="cd00143">
    <property type="entry name" value="PP2Cc"/>
    <property type="match status" value="1"/>
</dbReference>
<accession>A0AAN5IEF6</accession>
<dbReference type="GO" id="GO:0004722">
    <property type="term" value="F:protein serine/threonine phosphatase activity"/>
    <property type="evidence" value="ECO:0007669"/>
    <property type="project" value="InterPro"/>
</dbReference>
<protein>
    <recommendedName>
        <fullName evidence="2">PPM-type phosphatase domain-containing protein</fullName>
    </recommendedName>
</protein>
<dbReference type="InterPro" id="IPR036457">
    <property type="entry name" value="PPM-type-like_dom_sf"/>
</dbReference>
<name>A0AAN5IEF6_9BILA</name>
<dbReference type="InterPro" id="IPR015655">
    <property type="entry name" value="PP2C"/>
</dbReference>
<organism evidence="3 4">
    <name type="scientific">Pristionchus mayeri</name>
    <dbReference type="NCBI Taxonomy" id="1317129"/>
    <lineage>
        <taxon>Eukaryota</taxon>
        <taxon>Metazoa</taxon>
        <taxon>Ecdysozoa</taxon>
        <taxon>Nematoda</taxon>
        <taxon>Chromadorea</taxon>
        <taxon>Rhabditida</taxon>
        <taxon>Rhabditina</taxon>
        <taxon>Diplogasteromorpha</taxon>
        <taxon>Diplogasteroidea</taxon>
        <taxon>Neodiplogasteridae</taxon>
        <taxon>Pristionchus</taxon>
    </lineage>
</organism>
<dbReference type="AlphaFoldDB" id="A0AAN5IEF6"/>
<sequence length="419" mass="47481">RMSEFESWTDSLPRCTQSGIGVIPNAKYSGGIMRQTHEFMHKCLNLSQNGVQFYGIFCAYNGDQRAAKYVSNRLVYEIFVDRPISVDMTPEQIQDLLSLKFQTTSTLYDQDVNELLVRRLVQKEQLTEESQENVMKINAKLRAATTVLAAVIVNDNIYVINCGNSRPLAIHLDNGNNMYWPLSDEHDMENHEEVDRLRNLGVDTRTFVRPSRSVGDCFRGICYQENEELRGASGPPIISTPDVYVWSIEEVGCSHLLLCSDSVVRSIEEIGVEPEQVNQFLLNELIREKDHTQSRNCNSLAQAVLDSLTRQHRESAGELYNSQHDDMSLVLASLSEIIHSHATRSTMTTSDATNSLSLEDTVDSDESNEPRSYVDCDEFNSFSNAIEVTAEIQRLFEKIKKRNIAKDSIEEEGDFSIDL</sequence>
<reference evidence="4" key="1">
    <citation type="submission" date="2022-10" db="EMBL/GenBank/DDBJ databases">
        <title>Genome assembly of Pristionchus species.</title>
        <authorList>
            <person name="Yoshida K."/>
            <person name="Sommer R.J."/>
        </authorList>
    </citation>
    <scope>NUCLEOTIDE SEQUENCE [LARGE SCALE GENOMIC DNA]</scope>
    <source>
        <strain evidence="4">RS5460</strain>
    </source>
</reference>
<dbReference type="Gene3D" id="3.60.40.10">
    <property type="entry name" value="PPM-type phosphatase domain"/>
    <property type="match status" value="1"/>
</dbReference>
<dbReference type="PANTHER" id="PTHR47992">
    <property type="entry name" value="PROTEIN PHOSPHATASE"/>
    <property type="match status" value="1"/>
</dbReference>
<dbReference type="PROSITE" id="PS51746">
    <property type="entry name" value="PPM_2"/>
    <property type="match status" value="1"/>
</dbReference>
<evidence type="ECO:0000259" key="2">
    <source>
        <dbReference type="PROSITE" id="PS51746"/>
    </source>
</evidence>
<dbReference type="Pfam" id="PF00481">
    <property type="entry name" value="PP2C"/>
    <property type="match status" value="1"/>
</dbReference>
<keyword evidence="4" id="KW-1185">Reference proteome</keyword>